<feature type="region of interest" description="Disordered" evidence="2">
    <location>
        <begin position="81"/>
        <end position="104"/>
    </location>
</feature>
<dbReference type="GO" id="GO:0005048">
    <property type="term" value="F:signal sequence binding"/>
    <property type="evidence" value="ECO:0007669"/>
    <property type="project" value="UniProtKB-UniRule"/>
</dbReference>
<dbReference type="AlphaFoldDB" id="A0A6M8J0H7"/>
<dbReference type="Proteomes" id="UP000503297">
    <property type="component" value="Chromosome"/>
</dbReference>
<comment type="function">
    <text evidence="1">Chaperone for NapA, the catalytic subunit of the periplasmic nitrate reductase. It binds directly and specifically to the twin-arginine signal peptide of NapA, preventing premature interaction with the Tat translocase and premature export.</text>
</comment>
<dbReference type="GO" id="GO:0051224">
    <property type="term" value="P:negative regulation of protein transport"/>
    <property type="evidence" value="ECO:0007669"/>
    <property type="project" value="UniProtKB-UniRule"/>
</dbReference>
<proteinExistence type="inferred from homology"/>
<evidence type="ECO:0000256" key="1">
    <source>
        <dbReference type="HAMAP-Rule" id="MF_02200"/>
    </source>
</evidence>
<comment type="similarity">
    <text evidence="1">Belongs to the NapD family.</text>
</comment>
<sequence>MVISSLVVETLPEHTDAVARELTRIEGVEVHETQGCKLVVTVEASSSRASHAVASSFVGVEGVTNVNLVYVNFEDETLGADGGAAGATEGAAAAGAADAPGATD</sequence>
<dbReference type="EMBL" id="CP053716">
    <property type="protein sequence ID" value="QKF07077.1"/>
    <property type="molecule type" value="Genomic_DNA"/>
</dbReference>
<dbReference type="KEGG" id="bwa:HLV38_02235"/>
<name>A0A6M8J0H7_9ACTN</name>
<dbReference type="GO" id="GO:0005737">
    <property type="term" value="C:cytoplasm"/>
    <property type="evidence" value="ECO:0007669"/>
    <property type="project" value="UniProtKB-SubCell"/>
</dbReference>
<keyword evidence="4" id="KW-1185">Reference proteome</keyword>
<reference evidence="4" key="1">
    <citation type="submission" date="2020-05" db="EMBL/GenBank/DDBJ databases">
        <title>Novel species in genus Nocardioides.</title>
        <authorList>
            <person name="Zhang G."/>
        </authorList>
    </citation>
    <scope>NUCLEOTIDE SEQUENCE [LARGE SCALE GENOMIC DNA]</scope>
    <source>
        <strain evidence="4">zg-1050</strain>
    </source>
</reference>
<keyword evidence="1" id="KW-0143">Chaperone</keyword>
<dbReference type="Pfam" id="PF03927">
    <property type="entry name" value="NapD"/>
    <property type="match status" value="1"/>
</dbReference>
<evidence type="ECO:0000313" key="4">
    <source>
        <dbReference type="Proteomes" id="UP000503297"/>
    </source>
</evidence>
<accession>A0A6M8J0H7</accession>
<evidence type="ECO:0000256" key="2">
    <source>
        <dbReference type="SAM" id="MobiDB-lite"/>
    </source>
</evidence>
<comment type="subcellular location">
    <subcellularLocation>
        <location evidence="1">Cytoplasm</location>
    </subcellularLocation>
</comment>
<dbReference type="Gene3D" id="3.30.70.920">
    <property type="match status" value="1"/>
</dbReference>
<feature type="compositionally biased region" description="Low complexity" evidence="2">
    <location>
        <begin position="86"/>
        <end position="104"/>
    </location>
</feature>
<organism evidence="3 4">
    <name type="scientific">Berryella wangjianweii</name>
    <dbReference type="NCBI Taxonomy" id="2734634"/>
    <lineage>
        <taxon>Bacteria</taxon>
        <taxon>Bacillati</taxon>
        <taxon>Actinomycetota</taxon>
        <taxon>Coriobacteriia</taxon>
        <taxon>Eggerthellales</taxon>
        <taxon>Eggerthellaceae</taxon>
        <taxon>Berryella</taxon>
    </lineage>
</organism>
<dbReference type="InterPro" id="IPR005623">
    <property type="entry name" value="Chaperone_NapD_NO3_reduct"/>
</dbReference>
<evidence type="ECO:0000313" key="3">
    <source>
        <dbReference type="EMBL" id="QKF07077.1"/>
    </source>
</evidence>
<dbReference type="HAMAP" id="MF_02200">
    <property type="entry name" value="NapD"/>
    <property type="match status" value="1"/>
</dbReference>
<comment type="subunit">
    <text evidence="1">Interacts with the cytoplasmic NapA precursor.</text>
</comment>
<dbReference type="RefSeq" id="WP_172162850.1">
    <property type="nucleotide sequence ID" value="NZ_CP053716.1"/>
</dbReference>
<gene>
    <name evidence="1" type="primary">napD</name>
    <name evidence="3" type="ORF">HLV38_02235</name>
</gene>
<keyword evidence="1" id="KW-0963">Cytoplasm</keyword>
<protein>
    <recommendedName>
        <fullName evidence="1">Chaperone NapD</fullName>
    </recommendedName>
    <alternativeName>
        <fullName evidence="1">NapA signal peptide-binding chaperone NapD</fullName>
    </alternativeName>
</protein>